<dbReference type="AlphaFoldDB" id="A0A1Y3ENE4"/>
<reference evidence="1 2" key="1">
    <citation type="submission" date="2015-04" db="EMBL/GenBank/DDBJ databases">
        <title>Draft genome of the roundworm Trichinella nativa.</title>
        <authorList>
            <person name="Mitreva M."/>
        </authorList>
    </citation>
    <scope>NUCLEOTIDE SEQUENCE [LARGE SCALE GENOMIC DNA]</scope>
    <source>
        <strain evidence="1 2">ISS45</strain>
    </source>
</reference>
<evidence type="ECO:0000313" key="2">
    <source>
        <dbReference type="Proteomes" id="UP000243006"/>
    </source>
</evidence>
<proteinExistence type="predicted"/>
<accession>A0A1Y3ENE4</accession>
<sequence>MLIFIIYKHTCIDACVCVCLLQGKKCRQISGSALLSALYDNKAKAVPNCEMWRSITLDKNVPNQCGCHAS</sequence>
<dbReference type="Proteomes" id="UP000243006">
    <property type="component" value="Unassembled WGS sequence"/>
</dbReference>
<gene>
    <name evidence="1" type="ORF">D917_07713</name>
</gene>
<protein>
    <submittedName>
        <fullName evidence="1">Uncharacterized protein</fullName>
    </submittedName>
</protein>
<organism evidence="1 2">
    <name type="scientific">Trichinella nativa</name>
    <dbReference type="NCBI Taxonomy" id="6335"/>
    <lineage>
        <taxon>Eukaryota</taxon>
        <taxon>Metazoa</taxon>
        <taxon>Ecdysozoa</taxon>
        <taxon>Nematoda</taxon>
        <taxon>Enoplea</taxon>
        <taxon>Dorylaimia</taxon>
        <taxon>Trichinellida</taxon>
        <taxon>Trichinellidae</taxon>
        <taxon>Trichinella</taxon>
    </lineage>
</organism>
<name>A0A1Y3ENE4_9BILA</name>
<comment type="caution">
    <text evidence="1">The sequence shown here is derived from an EMBL/GenBank/DDBJ whole genome shotgun (WGS) entry which is preliminary data.</text>
</comment>
<evidence type="ECO:0000313" key="1">
    <source>
        <dbReference type="EMBL" id="OUC46445.1"/>
    </source>
</evidence>
<dbReference type="EMBL" id="LVZM01006760">
    <property type="protein sequence ID" value="OUC46445.1"/>
    <property type="molecule type" value="Genomic_DNA"/>
</dbReference>